<dbReference type="PANTHER" id="PTHR14269">
    <property type="entry name" value="CDP-DIACYLGLYCEROL--GLYCEROL-3-PHOSPHATE 3-PHOSPHATIDYLTRANSFERASE-RELATED"/>
    <property type="match status" value="1"/>
</dbReference>
<dbReference type="InterPro" id="IPR023214">
    <property type="entry name" value="HAD_sf"/>
</dbReference>
<dbReference type="InterPro" id="IPR036412">
    <property type="entry name" value="HAD-like_sf"/>
</dbReference>
<dbReference type="InterPro" id="IPR006353">
    <property type="entry name" value="HAD-SF_hydro_IIA_CECR5"/>
</dbReference>
<dbReference type="GeneID" id="31366715"/>
<dbReference type="PANTHER" id="PTHR14269:SF4">
    <property type="entry name" value="CAT EYE SYNDROME CRITICAL REGION PROTEIN 5"/>
    <property type="match status" value="1"/>
</dbReference>
<dbReference type="Gene3D" id="3.40.50.1000">
    <property type="entry name" value="HAD superfamily/HAD-like"/>
    <property type="match status" value="2"/>
</dbReference>
<dbReference type="OMA" id="HDKRMLV"/>
<dbReference type="Pfam" id="PF13344">
    <property type="entry name" value="Hydrolase_6"/>
    <property type="match status" value="1"/>
</dbReference>
<gene>
    <name evidence="1" type="ORF">PPL_11247</name>
</gene>
<dbReference type="InterPro" id="IPR006357">
    <property type="entry name" value="HAD-SF_hydro_IIA"/>
</dbReference>
<proteinExistence type="predicted"/>
<dbReference type="SUPFAM" id="SSF56784">
    <property type="entry name" value="HAD-like"/>
    <property type="match status" value="1"/>
</dbReference>
<dbReference type="Pfam" id="PF13242">
    <property type="entry name" value="Hydrolase_like"/>
    <property type="match status" value="1"/>
</dbReference>
<dbReference type="Proteomes" id="UP000001396">
    <property type="component" value="Unassembled WGS sequence"/>
</dbReference>
<keyword evidence="2" id="KW-1185">Reference proteome</keyword>
<dbReference type="GO" id="GO:0046474">
    <property type="term" value="P:glycerophospholipid biosynthetic process"/>
    <property type="evidence" value="ECO:0007669"/>
    <property type="project" value="TreeGrafter"/>
</dbReference>
<dbReference type="EMBL" id="ADBJ01000056">
    <property type="protein sequence ID" value="EFA75173.1"/>
    <property type="molecule type" value="Genomic_DNA"/>
</dbReference>
<comment type="caution">
    <text evidence="1">The sequence shown here is derived from an EMBL/GenBank/DDBJ whole genome shotgun (WGS) entry which is preliminary data.</text>
</comment>
<dbReference type="NCBIfam" id="TIGR01456">
    <property type="entry name" value="CECR5"/>
    <property type="match status" value="1"/>
</dbReference>
<dbReference type="InterPro" id="IPR050324">
    <property type="entry name" value="CDP-alcohol_PTase-I"/>
</dbReference>
<dbReference type="FunCoup" id="D3BTY7">
    <property type="interactions" value="307"/>
</dbReference>
<organism evidence="1 2">
    <name type="scientific">Heterostelium pallidum (strain ATCC 26659 / Pp 5 / PN500)</name>
    <name type="common">Cellular slime mold</name>
    <name type="synonym">Polysphondylium pallidum</name>
    <dbReference type="NCBI Taxonomy" id="670386"/>
    <lineage>
        <taxon>Eukaryota</taxon>
        <taxon>Amoebozoa</taxon>
        <taxon>Evosea</taxon>
        <taxon>Eumycetozoa</taxon>
        <taxon>Dictyostelia</taxon>
        <taxon>Acytosteliales</taxon>
        <taxon>Acytosteliaceae</taxon>
        <taxon>Heterostelium</taxon>
    </lineage>
</organism>
<dbReference type="InParanoid" id="D3BTY7"/>
<dbReference type="RefSeq" id="XP_020427307.1">
    <property type="nucleotide sequence ID" value="XM_020582004.1"/>
</dbReference>
<name>D3BTY7_HETP5</name>
<evidence type="ECO:0000313" key="2">
    <source>
        <dbReference type="Proteomes" id="UP000001396"/>
    </source>
</evidence>
<reference evidence="1 2" key="1">
    <citation type="journal article" date="2011" name="Genome Res.">
        <title>Phylogeny-wide analysis of social amoeba genomes highlights ancient origins for complex intercellular communication.</title>
        <authorList>
            <person name="Heidel A.J."/>
            <person name="Lawal H.M."/>
            <person name="Felder M."/>
            <person name="Schilde C."/>
            <person name="Helps N.R."/>
            <person name="Tunggal B."/>
            <person name="Rivero F."/>
            <person name="John U."/>
            <person name="Schleicher M."/>
            <person name="Eichinger L."/>
            <person name="Platzer M."/>
            <person name="Noegel A.A."/>
            <person name="Schaap P."/>
            <person name="Gloeckner G."/>
        </authorList>
    </citation>
    <scope>NUCLEOTIDE SEQUENCE [LARGE SCALE GENOMIC DNA]</scope>
    <source>
        <strain evidence="2">ATCC 26659 / Pp 5 / PN500</strain>
    </source>
</reference>
<sequence length="339" mass="38142">MTFGIVFDIDGVLMKDGVTIPTAIKALNMLHDPETSEPRIPYVFVTNNGGFSERDKAKKISMVLKYNIDEDKVMVAHTPMKPLTEKFADKNVLVVARKKETAEGLARWYGFKHFTSIQEYVEKRPYLCPAKYSKFWTEGIANDYGIKEESVDNSIPFGAVVMFEEPADWGECIQILTDVLQSADGLITKDHINLASKQIVELHVANPDFTYGGEFVLPRYTMGALIKCLSTVFEEVAGYPLTVTYYGKPYETTYNYAKQLLNVQLEKLKLSSPRHIYAIGDNPQSDIKGANQLESEGWVSILVRTGIFKGTENDKVNPAKYVVNDVLDAVKLILELEKN</sequence>
<dbReference type="STRING" id="670386.D3BTY7"/>
<dbReference type="AlphaFoldDB" id="D3BTY7"/>
<evidence type="ECO:0000313" key="1">
    <source>
        <dbReference type="EMBL" id="EFA75173.1"/>
    </source>
</evidence>
<dbReference type="NCBIfam" id="TIGR01460">
    <property type="entry name" value="HAD-SF-IIA"/>
    <property type="match status" value="1"/>
</dbReference>
<accession>D3BTY7</accession>
<protein>
    <submittedName>
        <fullName evidence="1">Uncharacterized protein</fullName>
    </submittedName>
</protein>
<dbReference type="GO" id="GO:0005739">
    <property type="term" value="C:mitochondrion"/>
    <property type="evidence" value="ECO:0007669"/>
    <property type="project" value="TreeGrafter"/>
</dbReference>